<dbReference type="EMBL" id="WUEP01000001">
    <property type="protein sequence ID" value="NEH89968.1"/>
    <property type="molecule type" value="Genomic_DNA"/>
</dbReference>
<evidence type="ECO:0000313" key="2">
    <source>
        <dbReference type="EMBL" id="NEH89968.1"/>
    </source>
</evidence>
<dbReference type="AlphaFoldDB" id="A0A6N9ZAW0"/>
<accession>A0A6N9ZAW0</accession>
<proteinExistence type="predicted"/>
<dbReference type="Proteomes" id="UP000468864">
    <property type="component" value="Unassembled WGS sequence"/>
</dbReference>
<comment type="caution">
    <text evidence="2">The sequence shown here is derived from an EMBL/GenBank/DDBJ whole genome shotgun (WGS) entry which is preliminary data.</text>
</comment>
<feature type="compositionally biased region" description="Polar residues" evidence="1">
    <location>
        <begin position="1"/>
        <end position="11"/>
    </location>
</feature>
<gene>
    <name evidence="2" type="ORF">GR206_02770</name>
</gene>
<feature type="region of interest" description="Disordered" evidence="1">
    <location>
        <begin position="1"/>
        <end position="29"/>
    </location>
</feature>
<reference evidence="2 3" key="1">
    <citation type="submission" date="2019-12" db="EMBL/GenBank/DDBJ databases">
        <title>Rhizobium genotypes associated with high levels of biological nitrogen fixation by grain legumes in a temperate-maritime cropping system.</title>
        <authorList>
            <person name="Maluk M."/>
            <person name="Francesc Ferrando Molina F."/>
            <person name="Lopez Del Egido L."/>
            <person name="Lafos M."/>
            <person name="Langarica-Fuentes A."/>
            <person name="Gebre Yohannes G."/>
            <person name="Young M.W."/>
            <person name="Martin P."/>
            <person name="Gantlett R."/>
            <person name="Kenicer G."/>
            <person name="Hawes C."/>
            <person name="Begg G.S."/>
            <person name="Quilliam R.S."/>
            <person name="Squire G.R."/>
            <person name="Poole P.S."/>
            <person name="Young P.W."/>
            <person name="Iannetta P.M."/>
            <person name="James E.K."/>
        </authorList>
    </citation>
    <scope>NUCLEOTIDE SEQUENCE [LARGE SCALE GENOMIC DNA]</scope>
    <source>
        <strain evidence="2 3">JHI2449</strain>
    </source>
</reference>
<dbReference type="RefSeq" id="WP_163873738.1">
    <property type="nucleotide sequence ID" value="NZ_WUEP01000001.1"/>
</dbReference>
<sequence>MTTTITQSQDLKPTPTPTPTPTLNVRGLRKTYGGGALKSVDFDRMPGEITVGCIALKSGGTKSIPRTT</sequence>
<evidence type="ECO:0000256" key="1">
    <source>
        <dbReference type="SAM" id="MobiDB-lite"/>
    </source>
</evidence>
<evidence type="ECO:0000313" key="3">
    <source>
        <dbReference type="Proteomes" id="UP000468864"/>
    </source>
</evidence>
<organism evidence="2 3">
    <name type="scientific">Rhizobium laguerreae</name>
    <dbReference type="NCBI Taxonomy" id="1076926"/>
    <lineage>
        <taxon>Bacteria</taxon>
        <taxon>Pseudomonadati</taxon>
        <taxon>Pseudomonadota</taxon>
        <taxon>Alphaproteobacteria</taxon>
        <taxon>Hyphomicrobiales</taxon>
        <taxon>Rhizobiaceae</taxon>
        <taxon>Rhizobium/Agrobacterium group</taxon>
        <taxon>Rhizobium</taxon>
    </lineage>
</organism>
<protein>
    <submittedName>
        <fullName evidence="2">Uncharacterized protein</fullName>
    </submittedName>
</protein>
<name>A0A6N9ZAW0_9HYPH</name>